<feature type="region of interest" description="Disordered" evidence="1">
    <location>
        <begin position="70"/>
        <end position="99"/>
    </location>
</feature>
<dbReference type="EMBL" id="BAAAUT010000032">
    <property type="protein sequence ID" value="GAA3145273.1"/>
    <property type="molecule type" value="Genomic_DNA"/>
</dbReference>
<dbReference type="Proteomes" id="UP001500320">
    <property type="component" value="Unassembled WGS sequence"/>
</dbReference>
<dbReference type="Gene3D" id="1.10.10.10">
    <property type="entry name" value="Winged helix-like DNA-binding domain superfamily/Winged helix DNA-binding domain"/>
    <property type="match status" value="1"/>
</dbReference>
<evidence type="ECO:0000313" key="2">
    <source>
        <dbReference type="EMBL" id="GAA3145273.1"/>
    </source>
</evidence>
<dbReference type="RefSeq" id="WP_344861768.1">
    <property type="nucleotide sequence ID" value="NZ_BAAAUT010000032.1"/>
</dbReference>
<gene>
    <name evidence="2" type="ORF">GCM10010466_40410</name>
</gene>
<comment type="caution">
    <text evidence="2">The sequence shown here is derived from an EMBL/GenBank/DDBJ whole genome shotgun (WGS) entry which is preliminary data.</text>
</comment>
<organism evidence="2 3">
    <name type="scientific">Planomonospora alba</name>
    <dbReference type="NCBI Taxonomy" id="161354"/>
    <lineage>
        <taxon>Bacteria</taxon>
        <taxon>Bacillati</taxon>
        <taxon>Actinomycetota</taxon>
        <taxon>Actinomycetes</taxon>
        <taxon>Streptosporangiales</taxon>
        <taxon>Streptosporangiaceae</taxon>
        <taxon>Planomonospora</taxon>
    </lineage>
</organism>
<feature type="compositionally biased region" description="Low complexity" evidence="1">
    <location>
        <begin position="75"/>
        <end position="97"/>
    </location>
</feature>
<evidence type="ECO:0000313" key="3">
    <source>
        <dbReference type="Proteomes" id="UP001500320"/>
    </source>
</evidence>
<evidence type="ECO:0000256" key="1">
    <source>
        <dbReference type="SAM" id="MobiDB-lite"/>
    </source>
</evidence>
<feature type="region of interest" description="Disordered" evidence="1">
    <location>
        <begin position="1"/>
        <end position="49"/>
    </location>
</feature>
<protein>
    <submittedName>
        <fullName evidence="2">Uncharacterized protein</fullName>
    </submittedName>
</protein>
<proteinExistence type="predicted"/>
<reference evidence="3" key="1">
    <citation type="journal article" date="2019" name="Int. J. Syst. Evol. Microbiol.">
        <title>The Global Catalogue of Microorganisms (GCM) 10K type strain sequencing project: providing services to taxonomists for standard genome sequencing and annotation.</title>
        <authorList>
            <consortium name="The Broad Institute Genomics Platform"/>
            <consortium name="The Broad Institute Genome Sequencing Center for Infectious Disease"/>
            <person name="Wu L."/>
            <person name="Ma J."/>
        </authorList>
    </citation>
    <scope>NUCLEOTIDE SEQUENCE [LARGE SCALE GENOMIC DNA]</scope>
    <source>
        <strain evidence="3">JCM 9373</strain>
    </source>
</reference>
<keyword evidence="3" id="KW-1185">Reference proteome</keyword>
<sequence length="147" mass="15446">MLDRATAESGTSVAGTRRLPARDEGSGFGQRGVGPVQDGSQDAAGDGQVLGGQVAQSLWVIGPRALRTSVHRVRPASLTSTTPPSPSSHSSPAAVSSRRQLRRLDKVLDDLHDELLAPLTPAERDQLVRLLIRLVDHHTPGGASPPS</sequence>
<name>A0ABP6NE78_9ACTN</name>
<dbReference type="InterPro" id="IPR036388">
    <property type="entry name" value="WH-like_DNA-bd_sf"/>
</dbReference>
<accession>A0ABP6NE78</accession>